<gene>
    <name evidence="2" type="ORF">O181_037412</name>
</gene>
<proteinExistence type="predicted"/>
<name>A0A9Q3HAW1_9BASI</name>
<reference evidence="2" key="1">
    <citation type="submission" date="2021-03" db="EMBL/GenBank/DDBJ databases">
        <title>Draft genome sequence of rust myrtle Austropuccinia psidii MF-1, a brazilian biotype.</title>
        <authorList>
            <person name="Quecine M.C."/>
            <person name="Pachon D.M.R."/>
            <person name="Bonatelli M.L."/>
            <person name="Correr F.H."/>
            <person name="Franceschini L.M."/>
            <person name="Leite T.F."/>
            <person name="Margarido G.R.A."/>
            <person name="Almeida C.A."/>
            <person name="Ferrarezi J.A."/>
            <person name="Labate C.A."/>
        </authorList>
    </citation>
    <scope>NUCLEOTIDE SEQUENCE</scope>
    <source>
        <strain evidence="2">MF-1</strain>
    </source>
</reference>
<dbReference type="AlphaFoldDB" id="A0A9Q3HAW1"/>
<protein>
    <submittedName>
        <fullName evidence="2">Uncharacterized protein</fullName>
    </submittedName>
</protein>
<feature type="region of interest" description="Disordered" evidence="1">
    <location>
        <begin position="1"/>
        <end position="21"/>
    </location>
</feature>
<evidence type="ECO:0000256" key="1">
    <source>
        <dbReference type="SAM" id="MobiDB-lite"/>
    </source>
</evidence>
<dbReference type="Proteomes" id="UP000765509">
    <property type="component" value="Unassembled WGS sequence"/>
</dbReference>
<dbReference type="EMBL" id="AVOT02014320">
    <property type="protein sequence ID" value="MBW0497697.1"/>
    <property type="molecule type" value="Genomic_DNA"/>
</dbReference>
<keyword evidence="3" id="KW-1185">Reference proteome</keyword>
<evidence type="ECO:0000313" key="3">
    <source>
        <dbReference type="Proteomes" id="UP000765509"/>
    </source>
</evidence>
<sequence length="95" mass="9909">MLQHPASAYNPYAPSGSSSYASNAALTSLTPPCTCLILSGAYNPYACGCLPNMPPMLLTILTLAVLSQHASDTAYHPYTCLVPSQNASNTPFTLG</sequence>
<evidence type="ECO:0000313" key="2">
    <source>
        <dbReference type="EMBL" id="MBW0497697.1"/>
    </source>
</evidence>
<comment type="caution">
    <text evidence="2">The sequence shown here is derived from an EMBL/GenBank/DDBJ whole genome shotgun (WGS) entry which is preliminary data.</text>
</comment>
<accession>A0A9Q3HAW1</accession>
<organism evidence="2 3">
    <name type="scientific">Austropuccinia psidii MF-1</name>
    <dbReference type="NCBI Taxonomy" id="1389203"/>
    <lineage>
        <taxon>Eukaryota</taxon>
        <taxon>Fungi</taxon>
        <taxon>Dikarya</taxon>
        <taxon>Basidiomycota</taxon>
        <taxon>Pucciniomycotina</taxon>
        <taxon>Pucciniomycetes</taxon>
        <taxon>Pucciniales</taxon>
        <taxon>Sphaerophragmiaceae</taxon>
        <taxon>Austropuccinia</taxon>
    </lineage>
</organism>